<reference evidence="3 4" key="1">
    <citation type="submission" date="2024-02" db="EMBL/GenBank/DDBJ databases">
        <title>High-quality chromosome-scale genome assembly of Pensacola bahiagrass (Paspalum notatum Flugge var. saurae).</title>
        <authorList>
            <person name="Vega J.M."/>
            <person name="Podio M."/>
            <person name="Orjuela J."/>
            <person name="Siena L.A."/>
            <person name="Pessino S.C."/>
            <person name="Combes M.C."/>
            <person name="Mariac C."/>
            <person name="Albertini E."/>
            <person name="Pupilli F."/>
            <person name="Ortiz J.P.A."/>
            <person name="Leblanc O."/>
        </authorList>
    </citation>
    <scope>NUCLEOTIDE SEQUENCE [LARGE SCALE GENOMIC DNA]</scope>
    <source>
        <strain evidence="3">R1</strain>
        <tissue evidence="3">Leaf</tissue>
    </source>
</reference>
<feature type="signal peptide" evidence="1">
    <location>
        <begin position="1"/>
        <end position="24"/>
    </location>
</feature>
<evidence type="ECO:0000259" key="2">
    <source>
        <dbReference type="Pfam" id="PF03478"/>
    </source>
</evidence>
<dbReference type="InterPro" id="IPR005174">
    <property type="entry name" value="KIB1-4_b-propeller"/>
</dbReference>
<name>A0AAQ3WVE5_PASNO</name>
<dbReference type="AlphaFoldDB" id="A0AAQ3WVE5"/>
<dbReference type="SUPFAM" id="SSF81383">
    <property type="entry name" value="F-box domain"/>
    <property type="match status" value="1"/>
</dbReference>
<feature type="chain" id="PRO_5042896879" description="KIB1-4 beta-propeller domain-containing protein" evidence="1">
    <location>
        <begin position="25"/>
        <end position="393"/>
    </location>
</feature>
<dbReference type="Proteomes" id="UP001341281">
    <property type="component" value="Chromosome 05"/>
</dbReference>
<keyword evidence="1" id="KW-0732">Signal</keyword>
<proteinExistence type="predicted"/>
<feature type="domain" description="KIB1-4 beta-propeller" evidence="2">
    <location>
        <begin position="78"/>
        <end position="340"/>
    </location>
</feature>
<dbReference type="PANTHER" id="PTHR33110:SF144">
    <property type="entry name" value="OS01G0660700 PROTEIN"/>
    <property type="match status" value="1"/>
</dbReference>
<dbReference type="InterPro" id="IPR036047">
    <property type="entry name" value="F-box-like_dom_sf"/>
</dbReference>
<dbReference type="Gene3D" id="1.20.1280.50">
    <property type="match status" value="1"/>
</dbReference>
<dbReference type="EMBL" id="CP144749">
    <property type="protein sequence ID" value="WVZ74965.1"/>
    <property type="molecule type" value="Genomic_DNA"/>
</dbReference>
<keyword evidence="4" id="KW-1185">Reference proteome</keyword>
<evidence type="ECO:0000313" key="3">
    <source>
        <dbReference type="EMBL" id="WVZ74965.1"/>
    </source>
</evidence>
<dbReference type="Pfam" id="PF03478">
    <property type="entry name" value="Beta-prop_KIB1-4"/>
    <property type="match status" value="1"/>
</dbReference>
<dbReference type="PANTHER" id="PTHR33110">
    <property type="entry name" value="F-BOX/KELCH-REPEAT PROTEIN-RELATED"/>
    <property type="match status" value="1"/>
</dbReference>
<evidence type="ECO:0000256" key="1">
    <source>
        <dbReference type="SAM" id="SignalP"/>
    </source>
</evidence>
<accession>A0AAQ3WVE5</accession>
<protein>
    <recommendedName>
        <fullName evidence="2">KIB1-4 beta-propeller domain-containing protein</fullName>
    </recommendedName>
</protein>
<organism evidence="3 4">
    <name type="scientific">Paspalum notatum var. saurae</name>
    <dbReference type="NCBI Taxonomy" id="547442"/>
    <lineage>
        <taxon>Eukaryota</taxon>
        <taxon>Viridiplantae</taxon>
        <taxon>Streptophyta</taxon>
        <taxon>Embryophyta</taxon>
        <taxon>Tracheophyta</taxon>
        <taxon>Spermatophyta</taxon>
        <taxon>Magnoliopsida</taxon>
        <taxon>Liliopsida</taxon>
        <taxon>Poales</taxon>
        <taxon>Poaceae</taxon>
        <taxon>PACMAD clade</taxon>
        <taxon>Panicoideae</taxon>
        <taxon>Andropogonodae</taxon>
        <taxon>Paspaleae</taxon>
        <taxon>Paspalinae</taxon>
        <taxon>Paspalum</taxon>
    </lineage>
</organism>
<evidence type="ECO:0000313" key="4">
    <source>
        <dbReference type="Proteomes" id="UP001341281"/>
    </source>
</evidence>
<gene>
    <name evidence="3" type="ORF">U9M48_023078</name>
</gene>
<sequence length="393" mass="41977">MAPSWSGLPSELLGVVFLRLRCVADRVYFAAVCRSWRAAAQALAPAAAPQPQLPWLLLLPSAAAPCFVSPLAGPARRALSLPPAARGARLCGAHAGGWLAVAADGWRAYALVNLFSRACLPLPDRIRLPRPAVLTCLVVRAVALSAPPTAPGCVAAALVCGVSNLAFLRPRTDRRWWLAPEITLHGLQDVLYHDGAVRGFHAVSSDDTVTVFVQEGAPDAADLRMAARRYRMQSQYYPYDAGWTRYLVESRGRLLMVMRSVPSSSARRGSVAGRATAPGFEVLELAVQALPGGGHKASWMELEDGGLDGRVLFLARACSRAFEGSQVGGVPEGIYFLDDTRFDISLALSSGGSFPCSDIGWCSGAAGEKIKRGINGFPSDFSSCFSSPTWFYP</sequence>